<dbReference type="InterPro" id="IPR011990">
    <property type="entry name" value="TPR-like_helical_dom_sf"/>
</dbReference>
<feature type="repeat" description="TPR" evidence="4">
    <location>
        <begin position="98"/>
        <end position="131"/>
    </location>
</feature>
<evidence type="ECO:0000256" key="3">
    <source>
        <dbReference type="ARBA" id="ARBA00022803"/>
    </source>
</evidence>
<dbReference type="SUPFAM" id="SSF48452">
    <property type="entry name" value="TPR-like"/>
    <property type="match status" value="1"/>
</dbReference>
<evidence type="ECO:0000313" key="12">
    <source>
        <dbReference type="Proteomes" id="UP000283543"/>
    </source>
</evidence>
<dbReference type="GO" id="GO:0051087">
    <property type="term" value="F:protein-folding chaperone binding"/>
    <property type="evidence" value="ECO:0007669"/>
    <property type="project" value="InterPro"/>
</dbReference>
<dbReference type="EMBL" id="QUTC01005280">
    <property type="protein sequence ID" value="RHY59122.1"/>
    <property type="molecule type" value="Genomic_DNA"/>
</dbReference>
<dbReference type="Proteomes" id="UP000283543">
    <property type="component" value="Unassembled WGS sequence"/>
</dbReference>
<comment type="caution">
    <text evidence="7">The sequence shown here is derived from an EMBL/GenBank/DDBJ whole genome shotgun (WGS) entry which is preliminary data.</text>
</comment>
<dbReference type="Proteomes" id="UP000266239">
    <property type="component" value="Unassembled WGS sequence"/>
</dbReference>
<dbReference type="GO" id="GO:0001671">
    <property type="term" value="F:ATPase activator activity"/>
    <property type="evidence" value="ECO:0007669"/>
    <property type="project" value="InterPro"/>
</dbReference>
<dbReference type="Gene3D" id="3.15.10.20">
    <property type="entry name" value="Activator of Hsp90 ATPase Aha1, N-terminal domain"/>
    <property type="match status" value="1"/>
</dbReference>
<feature type="domain" description="Activator of Hsp90 ATPase AHSA1-like N-terminal" evidence="6">
    <location>
        <begin position="262"/>
        <end position="387"/>
    </location>
</feature>
<dbReference type="SMART" id="SM00028">
    <property type="entry name" value="TPR"/>
    <property type="match status" value="3"/>
</dbReference>
<feature type="region of interest" description="Disordered" evidence="5">
    <location>
        <begin position="149"/>
        <end position="189"/>
    </location>
</feature>
<dbReference type="Proteomes" id="UP000265716">
    <property type="component" value="Unassembled WGS sequence"/>
</dbReference>
<dbReference type="InterPro" id="IPR015310">
    <property type="entry name" value="AHSA1-like_N"/>
</dbReference>
<protein>
    <recommendedName>
        <fullName evidence="6">Activator of Hsp90 ATPase AHSA1-like N-terminal domain-containing protein</fullName>
    </recommendedName>
</protein>
<evidence type="ECO:0000256" key="2">
    <source>
        <dbReference type="ARBA" id="ARBA00022737"/>
    </source>
</evidence>
<name>A0A397BEN6_APHAT</name>
<sequence length="404" mass="43597">MFGSRGMSRHSDVLDCPVPTEPREIASLVDELKRRGNQAFSKGIMEEAEVLYSRAIEVTQSDVHILHSNRSATRLKMGKKELALEDAEAAVAALPSFAKGYFRQGQALIALKRYSEAVDVLTKADSLEAGNASVLKALAEAKDLQAKHASSTAAADERPVSPKKRTIHNAPSFPSSTSKSGAPPAKSAHVVVEDGEEDLKGVRGYKKLADGRVTTFFNNELTAEDKALIGSIAPQKIDDAQAVQIKNVEGGSAWNQGNSFEEKDLSAFARDRVTQLIQGVPPQPLTLDGTAGLLSIKEVKDMAGDASVAVVRGAKRYIFDLAFTVDVTWTPTDAVVSPLQATVKFLDMSSDSGGDYDVEVVVAERYSHPKGKVLHQSLTSKAATSFQRLLFDRLQVFVAEFHAN</sequence>
<dbReference type="EMBL" id="QUTA01005296">
    <property type="protein sequence ID" value="RHY16379.1"/>
    <property type="molecule type" value="Genomic_DNA"/>
</dbReference>
<proteinExistence type="inferred from homology"/>
<dbReference type="GO" id="GO:0051879">
    <property type="term" value="F:Hsp90 protein binding"/>
    <property type="evidence" value="ECO:0007669"/>
    <property type="project" value="TreeGrafter"/>
</dbReference>
<dbReference type="SUPFAM" id="SSF103111">
    <property type="entry name" value="Activator of Hsp90 ATPase, Aha1"/>
    <property type="match status" value="1"/>
</dbReference>
<evidence type="ECO:0000259" key="6">
    <source>
        <dbReference type="Pfam" id="PF09229"/>
    </source>
</evidence>
<comment type="similarity">
    <text evidence="1">Belongs to the AHA1 family.</text>
</comment>
<dbReference type="EMBL" id="QUTB01005421">
    <property type="protein sequence ID" value="RHY55594.1"/>
    <property type="molecule type" value="Genomic_DNA"/>
</dbReference>
<evidence type="ECO:0000256" key="5">
    <source>
        <dbReference type="SAM" id="MobiDB-lite"/>
    </source>
</evidence>
<dbReference type="InterPro" id="IPR036338">
    <property type="entry name" value="Aha1"/>
</dbReference>
<dbReference type="PROSITE" id="PS50005">
    <property type="entry name" value="TPR"/>
    <property type="match status" value="1"/>
</dbReference>
<evidence type="ECO:0000313" key="9">
    <source>
        <dbReference type="EMBL" id="RHY59122.1"/>
    </source>
</evidence>
<evidence type="ECO:0000313" key="10">
    <source>
        <dbReference type="Proteomes" id="UP000265716"/>
    </source>
</evidence>
<evidence type="ECO:0000313" key="7">
    <source>
        <dbReference type="EMBL" id="RHY16379.1"/>
    </source>
</evidence>
<dbReference type="PANTHER" id="PTHR22904:SF523">
    <property type="entry name" value="STRESS-INDUCED-PHOSPHOPROTEIN 1"/>
    <property type="match status" value="1"/>
</dbReference>
<dbReference type="AlphaFoldDB" id="A0A397BEN6"/>
<accession>A0A397BEN6</accession>
<keyword evidence="2" id="KW-0677">Repeat</keyword>
<dbReference type="PANTHER" id="PTHR22904">
    <property type="entry name" value="TPR REPEAT CONTAINING PROTEIN"/>
    <property type="match status" value="1"/>
</dbReference>
<dbReference type="Gene3D" id="1.25.40.10">
    <property type="entry name" value="Tetratricopeptide repeat domain"/>
    <property type="match status" value="1"/>
</dbReference>
<reference evidence="10 11" key="1">
    <citation type="submission" date="2018-08" db="EMBL/GenBank/DDBJ databases">
        <title>Aphanomyces genome sequencing and annotation.</title>
        <authorList>
            <person name="Minardi D."/>
            <person name="Oidtmann B."/>
            <person name="Van Der Giezen M."/>
            <person name="Studholme D.J."/>
        </authorList>
    </citation>
    <scope>NUCLEOTIDE SEQUENCE [LARGE SCALE GENOMIC DNA]</scope>
    <source>
        <strain evidence="9 10">SA</strain>
        <strain evidence="8 12">Si</strain>
        <strain evidence="7 11">Yx</strain>
    </source>
</reference>
<evidence type="ECO:0000313" key="11">
    <source>
        <dbReference type="Proteomes" id="UP000266239"/>
    </source>
</evidence>
<dbReference type="VEuPathDB" id="FungiDB:H257_05792"/>
<organism evidence="7 11">
    <name type="scientific">Aphanomyces astaci</name>
    <name type="common">Crayfish plague agent</name>
    <dbReference type="NCBI Taxonomy" id="112090"/>
    <lineage>
        <taxon>Eukaryota</taxon>
        <taxon>Sar</taxon>
        <taxon>Stramenopiles</taxon>
        <taxon>Oomycota</taxon>
        <taxon>Saprolegniomycetes</taxon>
        <taxon>Saprolegniales</taxon>
        <taxon>Verrucalvaceae</taxon>
        <taxon>Aphanomyces</taxon>
    </lineage>
</organism>
<evidence type="ECO:0000313" key="8">
    <source>
        <dbReference type="EMBL" id="RHY55594.1"/>
    </source>
</evidence>
<evidence type="ECO:0000256" key="4">
    <source>
        <dbReference type="PROSITE-ProRule" id="PRU00339"/>
    </source>
</evidence>
<dbReference type="InterPro" id="IPR019734">
    <property type="entry name" value="TPR_rpt"/>
</dbReference>
<gene>
    <name evidence="7" type="ORF">DYB25_000028</name>
    <name evidence="8" type="ORF">DYB34_001489</name>
    <name evidence="9" type="ORF">DYB38_006559</name>
</gene>
<keyword evidence="3 4" id="KW-0802">TPR repeat</keyword>
<evidence type="ECO:0000256" key="1">
    <source>
        <dbReference type="ARBA" id="ARBA00006817"/>
    </source>
</evidence>
<dbReference type="Pfam" id="PF09229">
    <property type="entry name" value="Aha1_N"/>
    <property type="match status" value="1"/>
</dbReference>